<dbReference type="Pfam" id="PF00069">
    <property type="entry name" value="Pkinase"/>
    <property type="match status" value="1"/>
</dbReference>
<dbReference type="CDD" id="cd14014">
    <property type="entry name" value="STKc_PknB_like"/>
    <property type="match status" value="1"/>
</dbReference>
<dbReference type="PROSITE" id="PS00452">
    <property type="entry name" value="GUANYLATE_CYCLASE_1"/>
    <property type="match status" value="1"/>
</dbReference>
<comment type="similarity">
    <text evidence="17">Belongs to the adenylyl cyclase class-4/guanylyl cyclase family.</text>
</comment>
<dbReference type="InterPro" id="IPR041664">
    <property type="entry name" value="AAA_16"/>
</dbReference>
<sequence length="1712" mass="194615">MEVLEGYTFKDSLYKSENSEIFRGVRNTDGLSVVIKTTRRSFNSSRETNRLRHEFSIGQLLSGSNTINYLELLFQNDTYYLISEDIDGIVLKNLIGKHGMDLGEFLIISKKIAEALGDIHAQNVIHKDINPTNILYLPTLGEIKIIDFDISTSMKRENQEGGAVNLLEGTLDYISPEQTGRMNRTIDYRSDYYSLGITFYEMLTGVTPFSSKDKLELIHAHLAIEPKPIHKVSPNVPEMLSRIVSKLISKTAEKRYKSTFGLLQDLKKCEEALHSDKKNKLFELGQQDISSRFYIPEKLYGREQDVKILMDTFDRVCEGRREILMVRGYSGVGKSALVQEIHKPVIARKGYFISGKFDQYQRNLPYSALIASYKQLIQQFLTEGKESLDAWKEKFLNALGPNGQLIIDVIPELELIIGKQTPPPVIRGEAERNRFTLVFRNFIKSLTSAEHPLVVFLDDMQWADSATINLIQNLLHVTVHEETKHLFLIGAYRDNEVTEAHPLSLMFDQVRAFGVEINDITLSPLGYQDLQQLVADSLESSMDKINPLARIIFDKTAGNPFFINQFFSSLYDESLLSFDSKTATWIWDIERIKEKGFTDNVIDLMSAKIKKLDFTTQNVLKIASTIGLSFKVNMISELLGRKEEEVKRDLSIAVAEGLVIPNAYSEEEISKYKFLHDRVQQAAYILLDSNELLTTHYKIGRLLLKTTNPKQEEALFDIVNHLNFSKSLIIDPKERIDLAALNRKAGFKAKSSNAYEAALVYLNTGVSLLPEDAWNNHYELAHGLYAASVEAAFLNKDFSQMEDKLSVVEQSSKELIDKIPSLEIKIQALAAESKLLEAIQEATSVLALLGVNLPKNPGKLDIMKGLIEAKWAIGRKKPQQLLELPEMSDPLKLAAMRILISTTSSAFLAMPSMFPLIVFNLVKLSLNYGNSKYSTYGYATYGLVSCGALGDMQSGNEFGRLALQLMQKYDASELMAKVYFVFYAFIYQWKNPLKDTKQFLLEGYKSGLETGDFEYGGWNAYHYCSYAFFAGEALEITSQNLLAMREQSEKLGVNQVTLLIDVFIPVLKSLSGNITPEESLVSENFTDHLMPVFKTLKYTTAIFERNLMLGMCNYYFRRYDQARRYFDEADPLIESVVGMEYTPQFYFFAALTLIQTADYYPKSFSKKFKLYSGKLKKWAKDSPTNYLHKYELVMAEYYRHRGHKAKAEDFYCQAIDHAHTQRYLNDEAIATECAAEYYLSQYKKDIALTYIIRSRYTYLKWGAEAKVDQLDLLYQQQINLAFKSTSDFRKRYSESSLSTTFADTTTDAVGVDILTVIKASQTISGEIVLENLLRKLMVLLNQNAGAEKGFLFLENNGKLFLQAESSNKSDEVKTLHAQPLENCGKLAESIVKYVAITKETVILDDAFESTLFVNDEFIKTHKPKSILCAPFLNHGKIQGIIYLSNDLTTGAFTEKRLALLKLLTAQIAISIENALFYDQLEQRVSERTKELQEEKKKSDDLLLNILPQDIANELKQTGHSKARSYDQVSVMFTDFKEFTRHSEMLKPEELVAEIDFCFRKFDQIITKHKLEKIKTIGDAYLCVEGIPKIADGSVDNVILAALDIMDFMLELKEARLKENRSFFELRIGIHTGPLVAGIVGMKKFAFDIWGDTVNTAARMEQSGEAGKINISHSTYNLIKDNFECEYRGEIDAKNKGKLEMYFVKGRKDSVTA</sequence>
<evidence type="ECO:0000256" key="13">
    <source>
        <dbReference type="ARBA" id="ARBA00023239"/>
    </source>
</evidence>
<dbReference type="SUPFAM" id="SSF55073">
    <property type="entry name" value="Nucleotide cyclase"/>
    <property type="match status" value="1"/>
</dbReference>
<dbReference type="GO" id="GO:0004016">
    <property type="term" value="F:adenylate cyclase activity"/>
    <property type="evidence" value="ECO:0007669"/>
    <property type="project" value="UniProtKB-EC"/>
</dbReference>
<dbReference type="EC" id="4.6.1.1" evidence="3"/>
<evidence type="ECO:0000259" key="18">
    <source>
        <dbReference type="PROSITE" id="PS50011"/>
    </source>
</evidence>
<evidence type="ECO:0000256" key="7">
    <source>
        <dbReference type="ARBA" id="ARBA00022741"/>
    </source>
</evidence>
<dbReference type="OrthoDB" id="9806704at2"/>
<dbReference type="SUPFAM" id="SSF56112">
    <property type="entry name" value="Protein kinase-like (PK-like)"/>
    <property type="match status" value="1"/>
</dbReference>
<dbReference type="Gene3D" id="3.30.70.1230">
    <property type="entry name" value="Nucleotide cyclase"/>
    <property type="match status" value="1"/>
</dbReference>
<keyword evidence="13 17" id="KW-0456">Lyase</keyword>
<dbReference type="EMBL" id="FNVR01000009">
    <property type="protein sequence ID" value="SEF97897.1"/>
    <property type="molecule type" value="Genomic_DNA"/>
</dbReference>
<keyword evidence="7" id="KW-0547">Nucleotide-binding</keyword>
<dbReference type="InterPro" id="IPR053159">
    <property type="entry name" value="Hybrid_Histidine_Kinase"/>
</dbReference>
<organism evidence="20 21">
    <name type="scientific">Algoriphagus boritolerans DSM 17298 = JCM 18970</name>
    <dbReference type="NCBI Taxonomy" id="1120964"/>
    <lineage>
        <taxon>Bacteria</taxon>
        <taxon>Pseudomonadati</taxon>
        <taxon>Bacteroidota</taxon>
        <taxon>Cytophagia</taxon>
        <taxon>Cytophagales</taxon>
        <taxon>Cyclobacteriaceae</taxon>
        <taxon>Algoriphagus</taxon>
    </lineage>
</organism>
<dbReference type="InterPro" id="IPR003018">
    <property type="entry name" value="GAF"/>
</dbReference>
<dbReference type="PROSITE" id="PS50125">
    <property type="entry name" value="GUANYLATE_CYCLASE_2"/>
    <property type="match status" value="1"/>
</dbReference>
<dbReference type="Proteomes" id="UP000236736">
    <property type="component" value="Unassembled WGS sequence"/>
</dbReference>
<evidence type="ECO:0000256" key="14">
    <source>
        <dbReference type="ARBA" id="ARBA00032597"/>
    </source>
</evidence>
<dbReference type="PROSITE" id="PS50011">
    <property type="entry name" value="PROTEIN_KINASE_DOM"/>
    <property type="match status" value="1"/>
</dbReference>
<evidence type="ECO:0000259" key="19">
    <source>
        <dbReference type="PROSITE" id="PS50125"/>
    </source>
</evidence>
<evidence type="ECO:0000256" key="11">
    <source>
        <dbReference type="ARBA" id="ARBA00022998"/>
    </source>
</evidence>
<comment type="subunit">
    <text evidence="16">Homodimer. Can also exist as monomer.</text>
</comment>
<keyword evidence="9" id="KW-0460">Magnesium</keyword>
<feature type="domain" description="Guanylate cyclase" evidence="19">
    <location>
        <begin position="1529"/>
        <end position="1660"/>
    </location>
</feature>
<dbReference type="RefSeq" id="WP_103924736.1">
    <property type="nucleotide sequence ID" value="NZ_FNVR01000009.1"/>
</dbReference>
<dbReference type="Gene3D" id="1.10.510.10">
    <property type="entry name" value="Transferase(Phosphotransferase) domain 1"/>
    <property type="match status" value="1"/>
</dbReference>
<dbReference type="GO" id="GO:0005886">
    <property type="term" value="C:plasma membrane"/>
    <property type="evidence" value="ECO:0007669"/>
    <property type="project" value="UniProtKB-ARBA"/>
</dbReference>
<protein>
    <recommendedName>
        <fullName evidence="4">Adenylate cyclase</fullName>
        <ecNumber evidence="3">4.6.1.1</ecNumber>
    </recommendedName>
    <alternativeName>
        <fullName evidence="14">ATP pyrophosphate-lyase</fullName>
    </alternativeName>
    <alternativeName>
        <fullName evidence="15">Adenylyl cyclase</fullName>
    </alternativeName>
</protein>
<dbReference type="InterPro" id="IPR018297">
    <property type="entry name" value="A/G_cyclase_CS"/>
</dbReference>
<dbReference type="Pfam" id="PF00211">
    <property type="entry name" value="Guanylate_cyc"/>
    <property type="match status" value="1"/>
</dbReference>
<dbReference type="SMART" id="SM00065">
    <property type="entry name" value="GAF"/>
    <property type="match status" value="1"/>
</dbReference>
<dbReference type="FunFam" id="3.30.70.1230:FF:000033">
    <property type="entry name" value="Adenylate cyclase"/>
    <property type="match status" value="1"/>
</dbReference>
<evidence type="ECO:0000256" key="9">
    <source>
        <dbReference type="ARBA" id="ARBA00022842"/>
    </source>
</evidence>
<keyword evidence="12" id="KW-0472">Membrane</keyword>
<dbReference type="CDD" id="cd07302">
    <property type="entry name" value="CHD"/>
    <property type="match status" value="1"/>
</dbReference>
<dbReference type="SUPFAM" id="SSF55781">
    <property type="entry name" value="GAF domain-like"/>
    <property type="match status" value="1"/>
</dbReference>
<dbReference type="SMART" id="SM00044">
    <property type="entry name" value="CYCc"/>
    <property type="match status" value="1"/>
</dbReference>
<dbReference type="GO" id="GO:0046872">
    <property type="term" value="F:metal ion binding"/>
    <property type="evidence" value="ECO:0007669"/>
    <property type="project" value="UniProtKB-KW"/>
</dbReference>
<dbReference type="Pfam" id="PF01590">
    <property type="entry name" value="GAF"/>
    <property type="match status" value="1"/>
</dbReference>
<dbReference type="InterPro" id="IPR027417">
    <property type="entry name" value="P-loop_NTPase"/>
</dbReference>
<keyword evidence="5" id="KW-0812">Transmembrane</keyword>
<evidence type="ECO:0000256" key="1">
    <source>
        <dbReference type="ARBA" id="ARBA00001593"/>
    </source>
</evidence>
<evidence type="ECO:0000256" key="8">
    <source>
        <dbReference type="ARBA" id="ARBA00022840"/>
    </source>
</evidence>
<dbReference type="GO" id="GO:0005524">
    <property type="term" value="F:ATP binding"/>
    <property type="evidence" value="ECO:0007669"/>
    <property type="project" value="UniProtKB-KW"/>
</dbReference>
<evidence type="ECO:0000313" key="21">
    <source>
        <dbReference type="Proteomes" id="UP000236736"/>
    </source>
</evidence>
<dbReference type="Gene3D" id="3.40.50.300">
    <property type="entry name" value="P-loop containing nucleotide triphosphate hydrolases"/>
    <property type="match status" value="1"/>
</dbReference>
<dbReference type="Gene3D" id="3.30.450.40">
    <property type="match status" value="1"/>
</dbReference>
<evidence type="ECO:0000256" key="3">
    <source>
        <dbReference type="ARBA" id="ARBA00012201"/>
    </source>
</evidence>
<dbReference type="STRING" id="1120964.GCA_001313265_02822"/>
<evidence type="ECO:0000256" key="10">
    <source>
        <dbReference type="ARBA" id="ARBA00022989"/>
    </source>
</evidence>
<evidence type="ECO:0000256" key="17">
    <source>
        <dbReference type="RuleBase" id="RU000405"/>
    </source>
</evidence>
<evidence type="ECO:0000256" key="12">
    <source>
        <dbReference type="ARBA" id="ARBA00023136"/>
    </source>
</evidence>
<dbReference type="InterPro" id="IPR029016">
    <property type="entry name" value="GAF-like_dom_sf"/>
</dbReference>
<dbReference type="InterPro" id="IPR011009">
    <property type="entry name" value="Kinase-like_dom_sf"/>
</dbReference>
<dbReference type="GO" id="GO:0006171">
    <property type="term" value="P:cAMP biosynthetic process"/>
    <property type="evidence" value="ECO:0007669"/>
    <property type="project" value="UniProtKB-KW"/>
</dbReference>
<keyword evidence="11" id="KW-0115">cAMP biosynthesis</keyword>
<evidence type="ECO:0000256" key="5">
    <source>
        <dbReference type="ARBA" id="ARBA00022692"/>
    </source>
</evidence>
<evidence type="ECO:0000313" key="20">
    <source>
        <dbReference type="EMBL" id="SEF97897.1"/>
    </source>
</evidence>
<dbReference type="SUPFAM" id="SSF52540">
    <property type="entry name" value="P-loop containing nucleoside triphosphate hydrolases"/>
    <property type="match status" value="1"/>
</dbReference>
<proteinExistence type="inferred from homology"/>
<keyword evidence="6" id="KW-0479">Metal-binding</keyword>
<evidence type="ECO:0000256" key="6">
    <source>
        <dbReference type="ARBA" id="ARBA00022723"/>
    </source>
</evidence>
<evidence type="ECO:0000256" key="15">
    <source>
        <dbReference type="ARBA" id="ARBA00032637"/>
    </source>
</evidence>
<accession>A0A1H5WGF2</accession>
<dbReference type="PANTHER" id="PTHR43642">
    <property type="entry name" value="HYBRID SIGNAL TRANSDUCTION HISTIDINE KINASE G"/>
    <property type="match status" value="1"/>
</dbReference>
<dbReference type="Pfam" id="PF13191">
    <property type="entry name" value="AAA_16"/>
    <property type="match status" value="1"/>
</dbReference>
<evidence type="ECO:0000256" key="16">
    <source>
        <dbReference type="ARBA" id="ARBA00064436"/>
    </source>
</evidence>
<keyword evidence="10" id="KW-1133">Transmembrane helix</keyword>
<evidence type="ECO:0000256" key="4">
    <source>
        <dbReference type="ARBA" id="ARBA00021420"/>
    </source>
</evidence>
<keyword evidence="21" id="KW-1185">Reference proteome</keyword>
<comment type="subcellular location">
    <subcellularLocation>
        <location evidence="2">Membrane</location>
        <topology evidence="2">Single-pass membrane protein</topology>
    </subcellularLocation>
</comment>
<comment type="catalytic activity">
    <reaction evidence="1">
        <text>ATP = 3',5'-cyclic AMP + diphosphate</text>
        <dbReference type="Rhea" id="RHEA:15389"/>
        <dbReference type="ChEBI" id="CHEBI:30616"/>
        <dbReference type="ChEBI" id="CHEBI:33019"/>
        <dbReference type="ChEBI" id="CHEBI:58165"/>
        <dbReference type="EC" id="4.6.1.1"/>
    </reaction>
</comment>
<feature type="domain" description="Protein kinase" evidence="18">
    <location>
        <begin position="7"/>
        <end position="273"/>
    </location>
</feature>
<dbReference type="InterPro" id="IPR029787">
    <property type="entry name" value="Nucleotide_cyclase"/>
</dbReference>
<keyword evidence="8" id="KW-0067">ATP-binding</keyword>
<dbReference type="InterPro" id="IPR001054">
    <property type="entry name" value="A/G_cyclase"/>
</dbReference>
<dbReference type="GO" id="GO:0004672">
    <property type="term" value="F:protein kinase activity"/>
    <property type="evidence" value="ECO:0007669"/>
    <property type="project" value="InterPro"/>
</dbReference>
<name>A0A1H5WGF2_9BACT</name>
<dbReference type="GO" id="GO:0035556">
    <property type="term" value="P:intracellular signal transduction"/>
    <property type="evidence" value="ECO:0007669"/>
    <property type="project" value="InterPro"/>
</dbReference>
<evidence type="ECO:0000256" key="2">
    <source>
        <dbReference type="ARBA" id="ARBA00004167"/>
    </source>
</evidence>
<gene>
    <name evidence="20" type="ORF">SAMN03080598_02066</name>
</gene>
<dbReference type="PANTHER" id="PTHR43642:SF1">
    <property type="entry name" value="HYBRID SIGNAL TRANSDUCTION HISTIDINE KINASE G"/>
    <property type="match status" value="1"/>
</dbReference>
<reference evidence="21" key="1">
    <citation type="submission" date="2016-10" db="EMBL/GenBank/DDBJ databases">
        <authorList>
            <person name="Varghese N."/>
            <person name="Submissions S."/>
        </authorList>
    </citation>
    <scope>NUCLEOTIDE SEQUENCE [LARGE SCALE GENOMIC DNA]</scope>
    <source>
        <strain evidence="21">DSM 17298</strain>
    </source>
</reference>
<dbReference type="InterPro" id="IPR000719">
    <property type="entry name" value="Prot_kinase_dom"/>
</dbReference>